<evidence type="ECO:0000256" key="1">
    <source>
        <dbReference type="ARBA" id="ARBA00004173"/>
    </source>
</evidence>
<evidence type="ECO:0000256" key="2">
    <source>
        <dbReference type="ARBA" id="ARBA00010876"/>
    </source>
</evidence>
<dbReference type="STRING" id="857566.A0A1E3PHZ0"/>
<evidence type="ECO:0000313" key="14">
    <source>
        <dbReference type="EMBL" id="ODQ64978.1"/>
    </source>
</evidence>
<evidence type="ECO:0000259" key="13">
    <source>
        <dbReference type="Pfam" id="PF00849"/>
    </source>
</evidence>
<comment type="catalytic activity">
    <reaction evidence="5">
        <text>uridine(2819) in 21S rRNA = pseudouridine(2819) in 21S rRNA</text>
        <dbReference type="Rhea" id="RHEA:42556"/>
        <dbReference type="Rhea" id="RHEA-COMP:10113"/>
        <dbReference type="Rhea" id="RHEA-COMP:10114"/>
        <dbReference type="ChEBI" id="CHEBI:65314"/>
        <dbReference type="ChEBI" id="CHEBI:65315"/>
        <dbReference type="EC" id="5.4.99.43"/>
    </reaction>
</comment>
<keyword evidence="3" id="KW-0496">Mitochondrion</keyword>
<protein>
    <recommendedName>
        <fullName evidence="8">21S rRNA pseudouridine(2819) synthase</fullName>
        <ecNumber evidence="7">5.4.99.43</ecNumber>
    </recommendedName>
    <alternativeName>
        <fullName evidence="10">Pseudouridine synthase 5</fullName>
    </alternativeName>
    <alternativeName>
        <fullName evidence="9">Pseudouridylate synthase PUS5</fullName>
    </alternativeName>
    <alternativeName>
        <fullName evidence="11">Uracil hydrolyase PUS5</fullName>
    </alternativeName>
</protein>
<evidence type="ECO:0000256" key="12">
    <source>
        <dbReference type="SAM" id="MobiDB-lite"/>
    </source>
</evidence>
<feature type="compositionally biased region" description="Low complexity" evidence="12">
    <location>
        <begin position="305"/>
        <end position="314"/>
    </location>
</feature>
<evidence type="ECO:0000313" key="15">
    <source>
        <dbReference type="Proteomes" id="UP000095009"/>
    </source>
</evidence>
<comment type="function">
    <text evidence="6">Pseudouridylate synthase responsible for the pseudouridine-2819 formation in mitochondrial 21S rRNA. May modulate the efficiency or the fidelity of the mitochondrial translation machinery.</text>
</comment>
<dbReference type="Gene3D" id="3.30.2350.10">
    <property type="entry name" value="Pseudouridine synthase"/>
    <property type="match status" value="1"/>
</dbReference>
<dbReference type="GO" id="GO:0003723">
    <property type="term" value="F:RNA binding"/>
    <property type="evidence" value="ECO:0007669"/>
    <property type="project" value="InterPro"/>
</dbReference>
<keyword evidence="15" id="KW-1185">Reference proteome</keyword>
<comment type="subcellular location">
    <subcellularLocation>
        <location evidence="1">Mitochondrion</location>
    </subcellularLocation>
</comment>
<comment type="similarity">
    <text evidence="2">Belongs to the pseudouridine synthase RluA family.</text>
</comment>
<dbReference type="CDD" id="cd02869">
    <property type="entry name" value="PseudoU_synth_RluA_like"/>
    <property type="match status" value="1"/>
</dbReference>
<dbReference type="EC" id="5.4.99.43" evidence="7"/>
<dbReference type="GO" id="GO:0005739">
    <property type="term" value="C:mitochondrion"/>
    <property type="evidence" value="ECO:0007669"/>
    <property type="project" value="UniProtKB-SubCell"/>
</dbReference>
<evidence type="ECO:0000256" key="5">
    <source>
        <dbReference type="ARBA" id="ARBA00036927"/>
    </source>
</evidence>
<dbReference type="Pfam" id="PF00849">
    <property type="entry name" value="PseudoU_synth_2"/>
    <property type="match status" value="1"/>
</dbReference>
<evidence type="ECO:0000256" key="3">
    <source>
        <dbReference type="ARBA" id="ARBA00023128"/>
    </source>
</evidence>
<dbReference type="OrthoDB" id="428658at2759"/>
<sequence>MLPRTAPLLPLLHRTKHYVLINKPPGVYSQGPRTPDVISLLKQSNAQWFNQNNHIHPFCEPKLVQRLDSAVSGAMILCTSLTYVTKIARYLSHGGNNGIPIDKRYIALLDTTKSSVLEQINPYSPSPAVSGITWTTPTSGIIDSDLIIKDPDSNLRNAPTKNVRAITKFWLYPQYPKLLEFRPNTMVAVFEPVTGRKHQLRRHAAQILDAPIIGDSLYNNIDNNTEKPFQIALHSFEFGISPNPTVTNAFRAPALWGNEKKDKLWYGVVDENGWFDESVYQLKEKGDLYKEKDKKKNKKQKKQDTTTGEPISDV</sequence>
<evidence type="ECO:0000256" key="11">
    <source>
        <dbReference type="ARBA" id="ARBA00042700"/>
    </source>
</evidence>
<dbReference type="InterPro" id="IPR020103">
    <property type="entry name" value="PsdUridine_synth_cat_dom_sf"/>
</dbReference>
<dbReference type="InterPro" id="IPR050188">
    <property type="entry name" value="RluA_PseudoU_synthase"/>
</dbReference>
<proteinExistence type="inferred from homology"/>
<feature type="region of interest" description="Disordered" evidence="12">
    <location>
        <begin position="290"/>
        <end position="314"/>
    </location>
</feature>
<evidence type="ECO:0000256" key="6">
    <source>
        <dbReference type="ARBA" id="ARBA00037513"/>
    </source>
</evidence>
<dbReference type="EMBL" id="KV454410">
    <property type="protein sequence ID" value="ODQ64978.1"/>
    <property type="molecule type" value="Genomic_DNA"/>
</dbReference>
<reference evidence="14 15" key="1">
    <citation type="journal article" date="2016" name="Proc. Natl. Acad. Sci. U.S.A.">
        <title>Comparative genomics of biotechnologically important yeasts.</title>
        <authorList>
            <person name="Riley R."/>
            <person name="Haridas S."/>
            <person name="Wolfe K.H."/>
            <person name="Lopes M.R."/>
            <person name="Hittinger C.T."/>
            <person name="Goeker M."/>
            <person name="Salamov A.A."/>
            <person name="Wisecaver J.H."/>
            <person name="Long T.M."/>
            <person name="Calvey C.H."/>
            <person name="Aerts A.L."/>
            <person name="Barry K.W."/>
            <person name="Choi C."/>
            <person name="Clum A."/>
            <person name="Coughlan A.Y."/>
            <person name="Deshpande S."/>
            <person name="Douglass A.P."/>
            <person name="Hanson S.J."/>
            <person name="Klenk H.-P."/>
            <person name="LaButti K.M."/>
            <person name="Lapidus A."/>
            <person name="Lindquist E.A."/>
            <person name="Lipzen A.M."/>
            <person name="Meier-Kolthoff J.P."/>
            <person name="Ohm R.A."/>
            <person name="Otillar R.P."/>
            <person name="Pangilinan J.L."/>
            <person name="Peng Y."/>
            <person name="Rokas A."/>
            <person name="Rosa C.A."/>
            <person name="Scheuner C."/>
            <person name="Sibirny A.A."/>
            <person name="Slot J.C."/>
            <person name="Stielow J.B."/>
            <person name="Sun H."/>
            <person name="Kurtzman C.P."/>
            <person name="Blackwell M."/>
            <person name="Grigoriev I.V."/>
            <person name="Jeffries T.W."/>
        </authorList>
    </citation>
    <scope>NUCLEOTIDE SEQUENCE [LARGE SCALE GENOMIC DNA]</scope>
    <source>
        <strain evidence="14 15">DSM 6958</strain>
    </source>
</reference>
<dbReference type="GO" id="GO:0160143">
    <property type="term" value="F:21S rRNA pseudouridine(2819) synthase activity"/>
    <property type="evidence" value="ECO:0007669"/>
    <property type="project" value="UniProtKB-EC"/>
</dbReference>
<dbReference type="AlphaFoldDB" id="A0A1E3PHZ0"/>
<evidence type="ECO:0000256" key="7">
    <source>
        <dbReference type="ARBA" id="ARBA00038947"/>
    </source>
</evidence>
<dbReference type="SUPFAM" id="SSF55120">
    <property type="entry name" value="Pseudouridine synthase"/>
    <property type="match status" value="1"/>
</dbReference>
<evidence type="ECO:0000256" key="4">
    <source>
        <dbReference type="ARBA" id="ARBA00023235"/>
    </source>
</evidence>
<organism evidence="14 15">
    <name type="scientific">Nadsonia fulvescens var. elongata DSM 6958</name>
    <dbReference type="NCBI Taxonomy" id="857566"/>
    <lineage>
        <taxon>Eukaryota</taxon>
        <taxon>Fungi</taxon>
        <taxon>Dikarya</taxon>
        <taxon>Ascomycota</taxon>
        <taxon>Saccharomycotina</taxon>
        <taxon>Dipodascomycetes</taxon>
        <taxon>Dipodascales</taxon>
        <taxon>Dipodascales incertae sedis</taxon>
        <taxon>Nadsonia</taxon>
    </lineage>
</organism>
<evidence type="ECO:0000256" key="8">
    <source>
        <dbReference type="ARBA" id="ARBA00040626"/>
    </source>
</evidence>
<evidence type="ECO:0000256" key="10">
    <source>
        <dbReference type="ARBA" id="ARBA00041978"/>
    </source>
</evidence>
<dbReference type="PANTHER" id="PTHR21600:SF81">
    <property type="entry name" value="21S RRNA PSEUDOURIDINE(2819) SYNTHASE"/>
    <property type="match status" value="1"/>
</dbReference>
<dbReference type="InterPro" id="IPR006145">
    <property type="entry name" value="PsdUridine_synth_RsuA/RluA"/>
</dbReference>
<accession>A0A1E3PHZ0</accession>
<name>A0A1E3PHZ0_9ASCO</name>
<dbReference type="GO" id="GO:0000455">
    <property type="term" value="P:enzyme-directed rRNA pseudouridine synthesis"/>
    <property type="evidence" value="ECO:0007669"/>
    <property type="project" value="TreeGrafter"/>
</dbReference>
<dbReference type="Proteomes" id="UP000095009">
    <property type="component" value="Unassembled WGS sequence"/>
</dbReference>
<gene>
    <name evidence="14" type="ORF">NADFUDRAFT_51577</name>
</gene>
<evidence type="ECO:0000256" key="9">
    <source>
        <dbReference type="ARBA" id="ARBA00041561"/>
    </source>
</evidence>
<feature type="domain" description="Pseudouridine synthase RsuA/RluA-like" evidence="13">
    <location>
        <begin position="17"/>
        <end position="206"/>
    </location>
</feature>
<keyword evidence="4" id="KW-0413">Isomerase</keyword>
<dbReference type="PANTHER" id="PTHR21600">
    <property type="entry name" value="MITOCHONDRIAL RNA PSEUDOURIDINE SYNTHASE"/>
    <property type="match status" value="1"/>
</dbReference>